<evidence type="ECO:0000256" key="8">
    <source>
        <dbReference type="ARBA" id="ARBA00022679"/>
    </source>
</evidence>
<dbReference type="GO" id="GO:0004594">
    <property type="term" value="F:pantothenate kinase activity"/>
    <property type="evidence" value="ECO:0007669"/>
    <property type="project" value="UniProtKB-UniRule"/>
</dbReference>
<dbReference type="EC" id="2.7.1.33" evidence="6 16"/>
<evidence type="ECO:0000256" key="15">
    <source>
        <dbReference type="ARBA" id="ARBA00040883"/>
    </source>
</evidence>
<evidence type="ECO:0000256" key="9">
    <source>
        <dbReference type="ARBA" id="ARBA00022741"/>
    </source>
</evidence>
<comment type="subcellular location">
    <subcellularLocation>
        <location evidence="3 16">Cytoplasm</location>
    </subcellularLocation>
</comment>
<comment type="similarity">
    <text evidence="14 16">Belongs to the type III pantothenate kinase family.</text>
</comment>
<keyword evidence="16" id="KW-0479">Metal-binding</keyword>
<dbReference type="CDD" id="cd24015">
    <property type="entry name" value="ASKHA_NBD_PanK-III"/>
    <property type="match status" value="1"/>
</dbReference>
<organism evidence="18">
    <name type="scientific">candidate division WOR-3 bacterium</name>
    <dbReference type="NCBI Taxonomy" id="2052148"/>
    <lineage>
        <taxon>Bacteria</taxon>
        <taxon>Bacteria division WOR-3</taxon>
    </lineage>
</organism>
<keyword evidence="12 16" id="KW-0630">Potassium</keyword>
<evidence type="ECO:0000256" key="12">
    <source>
        <dbReference type="ARBA" id="ARBA00022958"/>
    </source>
</evidence>
<comment type="cofactor">
    <cofactor evidence="16">
        <name>NH4(+)</name>
        <dbReference type="ChEBI" id="CHEBI:28938"/>
    </cofactor>
    <cofactor evidence="16">
        <name>K(+)</name>
        <dbReference type="ChEBI" id="CHEBI:29103"/>
    </cofactor>
    <text evidence="16">A monovalent cation. Ammonium or potassium.</text>
</comment>
<accession>A0A7V3ZYJ1</accession>
<dbReference type="GO" id="GO:0005737">
    <property type="term" value="C:cytoplasm"/>
    <property type="evidence" value="ECO:0007669"/>
    <property type="project" value="UniProtKB-SubCell"/>
</dbReference>
<comment type="cofactor">
    <cofactor evidence="2">
        <name>K(+)</name>
        <dbReference type="ChEBI" id="CHEBI:29103"/>
    </cofactor>
</comment>
<feature type="binding site" evidence="16">
    <location>
        <position position="84"/>
    </location>
    <ligand>
        <name>substrate</name>
    </ligand>
</feature>
<dbReference type="PANTHER" id="PTHR34265:SF1">
    <property type="entry name" value="TYPE III PANTOTHENATE KINASE"/>
    <property type="match status" value="1"/>
</dbReference>
<comment type="caution">
    <text evidence="18">The sequence shown here is derived from an EMBL/GenBank/DDBJ whole genome shotgun (WGS) entry which is preliminary data.</text>
</comment>
<comment type="catalytic activity">
    <reaction evidence="1 16">
        <text>(R)-pantothenate + ATP = (R)-4'-phosphopantothenate + ADP + H(+)</text>
        <dbReference type="Rhea" id="RHEA:16373"/>
        <dbReference type="ChEBI" id="CHEBI:10986"/>
        <dbReference type="ChEBI" id="CHEBI:15378"/>
        <dbReference type="ChEBI" id="CHEBI:29032"/>
        <dbReference type="ChEBI" id="CHEBI:30616"/>
        <dbReference type="ChEBI" id="CHEBI:456216"/>
        <dbReference type="EC" id="2.7.1.33"/>
    </reaction>
</comment>
<dbReference type="PANTHER" id="PTHR34265">
    <property type="entry name" value="TYPE III PANTOTHENATE KINASE"/>
    <property type="match status" value="1"/>
</dbReference>
<dbReference type="AlphaFoldDB" id="A0A7V3ZYJ1"/>
<protein>
    <recommendedName>
        <fullName evidence="15 16">Type III pantothenate kinase</fullName>
        <ecNumber evidence="6 16">2.7.1.33</ecNumber>
    </recommendedName>
    <alternativeName>
        <fullName evidence="16">PanK-III</fullName>
    </alternativeName>
    <alternativeName>
        <fullName evidence="16">Pantothenic acid kinase</fullName>
    </alternativeName>
</protein>
<feature type="binding site" evidence="16">
    <location>
        <position position="183"/>
    </location>
    <ligand>
        <name>substrate</name>
    </ligand>
</feature>
<evidence type="ECO:0000256" key="4">
    <source>
        <dbReference type="ARBA" id="ARBA00005225"/>
    </source>
</evidence>
<keyword evidence="11 16" id="KW-0067">ATP-binding</keyword>
<dbReference type="InterPro" id="IPR004619">
    <property type="entry name" value="Type_III_PanK"/>
</dbReference>
<dbReference type="GO" id="GO:0015937">
    <property type="term" value="P:coenzyme A biosynthetic process"/>
    <property type="evidence" value="ECO:0007669"/>
    <property type="project" value="UniProtKB-UniRule"/>
</dbReference>
<feature type="active site" description="Proton acceptor" evidence="16">
    <location>
        <position position="93"/>
    </location>
</feature>
<evidence type="ECO:0000256" key="16">
    <source>
        <dbReference type="HAMAP-Rule" id="MF_01274"/>
    </source>
</evidence>
<dbReference type="GO" id="GO:0046872">
    <property type="term" value="F:metal ion binding"/>
    <property type="evidence" value="ECO:0007669"/>
    <property type="project" value="UniProtKB-KW"/>
</dbReference>
<evidence type="ECO:0000256" key="7">
    <source>
        <dbReference type="ARBA" id="ARBA00022490"/>
    </source>
</evidence>
<evidence type="ECO:0000256" key="10">
    <source>
        <dbReference type="ARBA" id="ARBA00022777"/>
    </source>
</evidence>
<dbReference type="EMBL" id="DTDJ01000043">
    <property type="protein sequence ID" value="HGL18022.1"/>
    <property type="molecule type" value="Genomic_DNA"/>
</dbReference>
<keyword evidence="10 16" id="KW-0418">Kinase</keyword>
<evidence type="ECO:0000256" key="11">
    <source>
        <dbReference type="ARBA" id="ARBA00022840"/>
    </source>
</evidence>
<proteinExistence type="inferred from homology"/>
<name>A0A7V3ZYJ1_UNCW3</name>
<keyword evidence="7 16" id="KW-0963">Cytoplasm</keyword>
<evidence type="ECO:0000256" key="14">
    <source>
        <dbReference type="ARBA" id="ARBA00038036"/>
    </source>
</evidence>
<dbReference type="UniPathway" id="UPA00241">
    <property type="reaction ID" value="UER00352"/>
</dbReference>
<evidence type="ECO:0000256" key="5">
    <source>
        <dbReference type="ARBA" id="ARBA00011738"/>
    </source>
</evidence>
<feature type="binding site" evidence="16">
    <location>
        <position position="112"/>
    </location>
    <ligand>
        <name>K(+)</name>
        <dbReference type="ChEBI" id="CHEBI:29103"/>
    </ligand>
</feature>
<evidence type="ECO:0000313" key="17">
    <source>
        <dbReference type="EMBL" id="HGL17885.1"/>
    </source>
</evidence>
<keyword evidence="13 16" id="KW-0173">Coenzyme A biosynthesis</keyword>
<sequence length="252" mass="28518">MDLLICVDVGNVNIHTGLFIDGKLIQAFDGLPKLVDLREAKALVYSSVSSRNFKKLSERLFEAQYKGKVLRLSSKTQKFLKVHYKNPFQLGDDRLALAYYIWRRHGKGLGIDAGTFINIEWVNNQTHYPIAIFPGLKILADSFKKGTRLKSYSSIITYELAKGERFLGEKSIRNYSRFFPESSEDCIIKGIVDALKGLVEGAVKLTGEDRVIITGGDGEILRNITNIGEYEKHAVLWGLYYFFQLSESSSNF</sequence>
<keyword evidence="8 16" id="KW-0808">Transferase</keyword>
<comment type="pathway">
    <text evidence="4 16">Cofactor biosynthesis; coenzyme A biosynthesis; CoA from (R)-pantothenate: step 1/5.</text>
</comment>
<dbReference type="Pfam" id="PF03309">
    <property type="entry name" value="Pan_kinase"/>
    <property type="match status" value="1"/>
</dbReference>
<gene>
    <name evidence="16" type="primary">coaX</name>
    <name evidence="17" type="ORF">ENU66_06135</name>
    <name evidence="18" type="ORF">ENU66_06830</name>
</gene>
<dbReference type="SUPFAM" id="SSF53067">
    <property type="entry name" value="Actin-like ATPase domain"/>
    <property type="match status" value="2"/>
</dbReference>
<comment type="subunit">
    <text evidence="5 16">Homodimer.</text>
</comment>
<keyword evidence="9 16" id="KW-0547">Nucleotide-binding</keyword>
<reference evidence="18" key="1">
    <citation type="journal article" date="2020" name="mSystems">
        <title>Genome- and Community-Level Interaction Insights into Carbon Utilization and Element Cycling Functions of Hydrothermarchaeota in Hydrothermal Sediment.</title>
        <authorList>
            <person name="Zhou Z."/>
            <person name="Liu Y."/>
            <person name="Xu W."/>
            <person name="Pan J."/>
            <person name="Luo Z.H."/>
            <person name="Li M."/>
        </authorList>
    </citation>
    <scope>NUCLEOTIDE SEQUENCE [LARGE SCALE GENOMIC DNA]</scope>
    <source>
        <strain evidence="18">SpSt-69</strain>
    </source>
</reference>
<dbReference type="InterPro" id="IPR043129">
    <property type="entry name" value="ATPase_NBD"/>
</dbReference>
<dbReference type="HAMAP" id="MF_01274">
    <property type="entry name" value="Pantothen_kinase_3"/>
    <property type="match status" value="1"/>
</dbReference>
<evidence type="ECO:0000256" key="6">
    <source>
        <dbReference type="ARBA" id="ARBA00012102"/>
    </source>
</evidence>
<evidence type="ECO:0000256" key="1">
    <source>
        <dbReference type="ARBA" id="ARBA00001206"/>
    </source>
</evidence>
<evidence type="ECO:0000256" key="2">
    <source>
        <dbReference type="ARBA" id="ARBA00001958"/>
    </source>
</evidence>
<feature type="binding site" evidence="16">
    <location>
        <begin position="8"/>
        <end position="15"/>
    </location>
    <ligand>
        <name>ATP</name>
        <dbReference type="ChEBI" id="CHEBI:30616"/>
    </ligand>
</feature>
<feature type="binding site" evidence="16">
    <location>
        <begin position="91"/>
        <end position="94"/>
    </location>
    <ligand>
        <name>substrate</name>
    </ligand>
</feature>
<dbReference type="EMBL" id="DTDJ01000043">
    <property type="protein sequence ID" value="HGL17885.1"/>
    <property type="molecule type" value="Genomic_DNA"/>
</dbReference>
<dbReference type="GO" id="GO:0005524">
    <property type="term" value="F:ATP binding"/>
    <property type="evidence" value="ECO:0007669"/>
    <property type="project" value="UniProtKB-UniRule"/>
</dbReference>
<evidence type="ECO:0000313" key="18">
    <source>
        <dbReference type="EMBL" id="HGL18022.1"/>
    </source>
</evidence>
<evidence type="ECO:0000256" key="3">
    <source>
        <dbReference type="ARBA" id="ARBA00004496"/>
    </source>
</evidence>
<comment type="function">
    <text evidence="16">Catalyzes the phosphorylation of pantothenate (Pan), the first step in CoA biosynthesis.</text>
</comment>
<evidence type="ECO:0000256" key="13">
    <source>
        <dbReference type="ARBA" id="ARBA00022993"/>
    </source>
</evidence>
<dbReference type="Gene3D" id="3.30.420.40">
    <property type="match status" value="2"/>
</dbReference>
<feature type="binding site" evidence="16">
    <location>
        <position position="115"/>
    </location>
    <ligand>
        <name>ATP</name>
        <dbReference type="ChEBI" id="CHEBI:30616"/>
    </ligand>
</feature>